<keyword evidence="4" id="KW-0804">Transcription</keyword>
<dbReference type="InterPro" id="IPR013324">
    <property type="entry name" value="RNA_pol_sigma_r3/r4-like"/>
</dbReference>
<comment type="caution">
    <text evidence="7">The sequence shown here is derived from an EMBL/GenBank/DDBJ whole genome shotgun (WGS) entry which is preliminary data.</text>
</comment>
<dbReference type="SUPFAM" id="SSF88659">
    <property type="entry name" value="Sigma3 and sigma4 domains of RNA polymerase sigma factors"/>
    <property type="match status" value="1"/>
</dbReference>
<evidence type="ECO:0000259" key="6">
    <source>
        <dbReference type="Pfam" id="PF08281"/>
    </source>
</evidence>
<dbReference type="InterPro" id="IPR013325">
    <property type="entry name" value="RNA_pol_sigma_r2"/>
</dbReference>
<dbReference type="PANTHER" id="PTHR43133">
    <property type="entry name" value="RNA POLYMERASE ECF-TYPE SIGMA FACTO"/>
    <property type="match status" value="1"/>
</dbReference>
<dbReference type="SUPFAM" id="SSF88946">
    <property type="entry name" value="Sigma2 domain of RNA polymerase sigma factors"/>
    <property type="match status" value="1"/>
</dbReference>
<dbReference type="InterPro" id="IPR039425">
    <property type="entry name" value="RNA_pol_sigma-70-like"/>
</dbReference>
<proteinExistence type="inferred from homology"/>
<dbReference type="Gene3D" id="1.10.1740.10">
    <property type="match status" value="1"/>
</dbReference>
<evidence type="ECO:0000256" key="1">
    <source>
        <dbReference type="ARBA" id="ARBA00010641"/>
    </source>
</evidence>
<comment type="similarity">
    <text evidence="1">Belongs to the sigma-70 factor family. ECF subfamily.</text>
</comment>
<dbReference type="EMBL" id="RJJR01000008">
    <property type="protein sequence ID" value="RNI36119.1"/>
    <property type="molecule type" value="Genomic_DNA"/>
</dbReference>
<dbReference type="GO" id="GO:0016987">
    <property type="term" value="F:sigma factor activity"/>
    <property type="evidence" value="ECO:0007669"/>
    <property type="project" value="UniProtKB-KW"/>
</dbReference>
<dbReference type="AlphaFoldDB" id="A0A3M9NEA9"/>
<evidence type="ECO:0000256" key="2">
    <source>
        <dbReference type="ARBA" id="ARBA00023015"/>
    </source>
</evidence>
<dbReference type="InterPro" id="IPR007627">
    <property type="entry name" value="RNA_pol_sigma70_r2"/>
</dbReference>
<evidence type="ECO:0000313" key="7">
    <source>
        <dbReference type="EMBL" id="RNI36119.1"/>
    </source>
</evidence>
<dbReference type="GO" id="GO:0003677">
    <property type="term" value="F:DNA binding"/>
    <property type="evidence" value="ECO:0007669"/>
    <property type="project" value="InterPro"/>
</dbReference>
<protein>
    <submittedName>
        <fullName evidence="7">Sigma-70 family RNA polymerase sigma factor</fullName>
    </submittedName>
</protein>
<dbReference type="Pfam" id="PF08281">
    <property type="entry name" value="Sigma70_r4_2"/>
    <property type="match status" value="1"/>
</dbReference>
<dbReference type="Proteomes" id="UP000267223">
    <property type="component" value="Unassembled WGS sequence"/>
</dbReference>
<keyword evidence="2" id="KW-0805">Transcription regulation</keyword>
<organism evidence="7 8">
    <name type="scientific">Hanamia caeni</name>
    <dbReference type="NCBI Taxonomy" id="2294116"/>
    <lineage>
        <taxon>Bacteria</taxon>
        <taxon>Pseudomonadati</taxon>
        <taxon>Bacteroidota</taxon>
        <taxon>Chitinophagia</taxon>
        <taxon>Chitinophagales</taxon>
        <taxon>Chitinophagaceae</taxon>
        <taxon>Hanamia</taxon>
    </lineage>
</organism>
<dbReference type="Gene3D" id="1.10.10.10">
    <property type="entry name" value="Winged helix-like DNA-binding domain superfamily/Winged helix DNA-binding domain"/>
    <property type="match status" value="1"/>
</dbReference>
<dbReference type="GO" id="GO:0006352">
    <property type="term" value="P:DNA-templated transcription initiation"/>
    <property type="evidence" value="ECO:0007669"/>
    <property type="project" value="InterPro"/>
</dbReference>
<dbReference type="PANTHER" id="PTHR43133:SF46">
    <property type="entry name" value="RNA POLYMERASE SIGMA-70 FACTOR ECF SUBFAMILY"/>
    <property type="match status" value="1"/>
</dbReference>
<evidence type="ECO:0000256" key="3">
    <source>
        <dbReference type="ARBA" id="ARBA00023082"/>
    </source>
</evidence>
<sequence length="198" mass="23071">MPALFYTDQNITFAKFAFSLRQHELNDIISACKTNNSIAQERLYKHYFALMYSICKSYSENQQTIISLVNEGFLKIFMNINSFDTNKGNFEGWAKKIVTNTAIDYARSAKNKSNFLQLENEEPLHNALSEKPTRHIEEEVLFLIKKMPPVTQQVFSMHVFKGYSHREIAEILNIAESTSRWHVSEARKNLKQQAHKIF</sequence>
<evidence type="ECO:0000259" key="5">
    <source>
        <dbReference type="Pfam" id="PF04542"/>
    </source>
</evidence>
<evidence type="ECO:0000256" key="4">
    <source>
        <dbReference type="ARBA" id="ARBA00023163"/>
    </source>
</evidence>
<accession>A0A3M9NEA9</accession>
<feature type="domain" description="RNA polymerase sigma-70 region 2" evidence="5">
    <location>
        <begin position="43"/>
        <end position="110"/>
    </location>
</feature>
<gene>
    <name evidence="7" type="ORF">EFY79_10525</name>
</gene>
<dbReference type="InterPro" id="IPR013249">
    <property type="entry name" value="RNA_pol_sigma70_r4_t2"/>
</dbReference>
<name>A0A3M9NEA9_9BACT</name>
<dbReference type="InterPro" id="IPR036388">
    <property type="entry name" value="WH-like_DNA-bd_sf"/>
</dbReference>
<feature type="domain" description="RNA polymerase sigma factor 70 region 4 type 2" evidence="6">
    <location>
        <begin position="138"/>
        <end position="190"/>
    </location>
</feature>
<keyword evidence="3" id="KW-0731">Sigma factor</keyword>
<reference evidence="7 8" key="1">
    <citation type="submission" date="2018-11" db="EMBL/GenBank/DDBJ databases">
        <title>Draft genome sequence of Ferruginibacter sp. BO-59.</title>
        <authorList>
            <person name="Im W.T."/>
        </authorList>
    </citation>
    <scope>NUCLEOTIDE SEQUENCE [LARGE SCALE GENOMIC DNA]</scope>
    <source>
        <strain evidence="7 8">BO-59</strain>
    </source>
</reference>
<dbReference type="InterPro" id="IPR014284">
    <property type="entry name" value="RNA_pol_sigma-70_dom"/>
</dbReference>
<evidence type="ECO:0000313" key="8">
    <source>
        <dbReference type="Proteomes" id="UP000267223"/>
    </source>
</evidence>
<dbReference type="NCBIfam" id="TIGR02937">
    <property type="entry name" value="sigma70-ECF"/>
    <property type="match status" value="1"/>
</dbReference>
<keyword evidence="8" id="KW-1185">Reference proteome</keyword>
<dbReference type="Pfam" id="PF04542">
    <property type="entry name" value="Sigma70_r2"/>
    <property type="match status" value="1"/>
</dbReference>